<dbReference type="InterPro" id="IPR011009">
    <property type="entry name" value="Kinase-like_dom_sf"/>
</dbReference>
<name>A0ABQ7XVX2_BRANA</name>
<organism evidence="2 3">
    <name type="scientific">Brassica napus</name>
    <name type="common">Rape</name>
    <dbReference type="NCBI Taxonomy" id="3708"/>
    <lineage>
        <taxon>Eukaryota</taxon>
        <taxon>Viridiplantae</taxon>
        <taxon>Streptophyta</taxon>
        <taxon>Embryophyta</taxon>
        <taxon>Tracheophyta</taxon>
        <taxon>Spermatophyta</taxon>
        <taxon>Magnoliopsida</taxon>
        <taxon>eudicotyledons</taxon>
        <taxon>Gunneridae</taxon>
        <taxon>Pentapetalae</taxon>
        <taxon>rosids</taxon>
        <taxon>malvids</taxon>
        <taxon>Brassicales</taxon>
        <taxon>Brassicaceae</taxon>
        <taxon>Brassiceae</taxon>
        <taxon>Brassica</taxon>
    </lineage>
</organism>
<reference evidence="2 3" key="1">
    <citation type="submission" date="2021-05" db="EMBL/GenBank/DDBJ databases">
        <title>Genome Assembly of Synthetic Allotetraploid Brassica napus Reveals Homoeologous Exchanges between Subgenomes.</title>
        <authorList>
            <person name="Davis J.T."/>
        </authorList>
    </citation>
    <scope>NUCLEOTIDE SEQUENCE [LARGE SCALE GENOMIC DNA]</scope>
    <source>
        <strain evidence="3">cv. Da-Ae</strain>
        <tissue evidence="2">Seedling</tissue>
    </source>
</reference>
<sequence length="799" mass="88640">MRYLIDTHNRTWNSDVKLKLFSSFGDSKTSPTATQDPYLVLGSGSDVVDKINQRVFTIYLNNFTAEMKADVVGWMGRNGVAWHKDYIVNLPSGEGIFVDLHPNEKEHPEYYDSILNGVEIFKINGSDDNLAGPNLIPGPRTWNSDVKPKLLSSFGDSKTSPAATQDHYVHKVPYTTASLGKQVGCMARVFGFALHPNEKEHPEYYDSILNGVEIFKINGSDGNLAGPNPIPGSWVIPYIESHKSDVVRPRTSFAYKCKHKEHASDRVSSLLFSEIKVATKNFDESWLLGLGVYDYVAHGTMREHLYKTQNASLPWKKRLEMCIGAARGLHFLHTGAKTTNMMLDEKWVAKFSDIRLAKTDFIVDHTQKISAANGNLRLQHDLVQSREENEELAEELAAVHEKNESLEQEKMNLAEWALNCYKKGMLDQIVDPFLKGKITPECFKKFAEINRYEMCTRPGHRETVYGRCSFALQLQESGEESGKGIWSEMDMDQTKYDDDNCKRKNNNKGFMVVVVKILMDSHYVIPLSMVLASNLPDGSGRSFDASYSGAPSPSFHHSGSLQGLHNLHGSYNVGNMRGTLSSRNSSMNSIPSPGVQQPNGSFPVKDLIQVTYMLLSLSYLIIAHMGIPESQTEDELMELVVLFLGFSPRLSNRNSVPMGMSQLLANAGPRITSNAMGNMVGGGNSRNISSGGLSIPGLSSRLNLGANSGSGLSVQGQNRMLGGLPQGIWTSFSCYKLNRGDINLIMDPNLCGLYDTSSAWRALELAMLCADLHSTNRPTMSRVIIELKECLACEKSEDK</sequence>
<proteinExistence type="predicted"/>
<accession>A0ABQ7XVX2</accession>
<dbReference type="Proteomes" id="UP000824890">
    <property type="component" value="Unassembled WGS sequence"/>
</dbReference>
<dbReference type="Gene3D" id="2.60.120.430">
    <property type="entry name" value="Galactose-binding lectin"/>
    <property type="match status" value="1"/>
</dbReference>
<dbReference type="EMBL" id="JAGKQM010000019">
    <property type="protein sequence ID" value="KAH0860078.1"/>
    <property type="molecule type" value="Genomic_DNA"/>
</dbReference>
<feature type="coiled-coil region" evidence="1">
    <location>
        <begin position="375"/>
        <end position="409"/>
    </location>
</feature>
<comment type="caution">
    <text evidence="2">The sequence shown here is derived from an EMBL/GenBank/DDBJ whole genome shotgun (WGS) entry which is preliminary data.</text>
</comment>
<dbReference type="PANTHER" id="PTHR27003:SF370">
    <property type="entry name" value="PROTEIN KINASE DOMAIN-CONTAINING PROTEIN"/>
    <property type="match status" value="1"/>
</dbReference>
<keyword evidence="1" id="KW-0175">Coiled coil</keyword>
<gene>
    <name evidence="2" type="ORF">HID58_088339</name>
</gene>
<evidence type="ECO:0000256" key="1">
    <source>
        <dbReference type="SAM" id="Coils"/>
    </source>
</evidence>
<dbReference type="InterPro" id="IPR045272">
    <property type="entry name" value="ANXUR1/2-like"/>
</dbReference>
<evidence type="ECO:0000313" key="3">
    <source>
        <dbReference type="Proteomes" id="UP000824890"/>
    </source>
</evidence>
<dbReference type="Gene3D" id="1.10.510.10">
    <property type="entry name" value="Transferase(Phosphotransferase) domain 1"/>
    <property type="match status" value="1"/>
</dbReference>
<evidence type="ECO:0000313" key="2">
    <source>
        <dbReference type="EMBL" id="KAH0860078.1"/>
    </source>
</evidence>
<evidence type="ECO:0008006" key="4">
    <source>
        <dbReference type="Google" id="ProtNLM"/>
    </source>
</evidence>
<dbReference type="PANTHER" id="PTHR27003">
    <property type="entry name" value="OS07G0166700 PROTEIN"/>
    <property type="match status" value="1"/>
</dbReference>
<protein>
    <recommendedName>
        <fullName evidence="4">Protein kinase domain-containing protein</fullName>
    </recommendedName>
</protein>
<dbReference type="SUPFAM" id="SSF56112">
    <property type="entry name" value="Protein kinase-like (PK-like)"/>
    <property type="match status" value="2"/>
</dbReference>
<keyword evidence="3" id="KW-1185">Reference proteome</keyword>